<comment type="caution">
    <text evidence="1">The sequence shown here is derived from an EMBL/GenBank/DDBJ whole genome shotgun (WGS) entry which is preliminary data.</text>
</comment>
<dbReference type="AlphaFoldDB" id="A0A4R8SCS7"/>
<dbReference type="PANTHER" id="PTHR12526">
    <property type="entry name" value="GLYCOSYLTRANSFERASE"/>
    <property type="match status" value="1"/>
</dbReference>
<evidence type="ECO:0000313" key="3">
    <source>
        <dbReference type="Proteomes" id="UP000294844"/>
    </source>
</evidence>
<proteinExistence type="predicted"/>
<keyword evidence="3" id="KW-1185">Reference proteome</keyword>
<evidence type="ECO:0000313" key="4">
    <source>
        <dbReference type="Proteomes" id="UP000295685"/>
    </source>
</evidence>
<accession>A0A4R8SCS7</accession>
<sequence>MRILWLSPWMRPLARVHAEALRGQGASVLLVTSDQHPESGPARDYELVLEPSLKDPAGWASWVRAVPKVRAFRADVVITELVRDPRWQMFGAGLPRVLLVHDDRPHDASEEVSRWRRGAFRRWEANAAHRVAFSDYVARNITARASSPVGVVPLTSDLDPQRVPAFVPANRRRDFVLIGRLNGYKNVDLILRAWQAHVAGPAWRGDHLVLIGDGDITGTLPESVRWIRGPYSYTDVLQPLSEAKASVVHYRQASQSGVQTLSMQLGVNVIVSTEGALPEFQPPGEVALSRDDTAGLTTAFDHHADPVVAERLGAAAREHYAQNFTAHHAAARFLAICEQLPRPH</sequence>
<dbReference type="Proteomes" id="UP000294844">
    <property type="component" value="Unassembled WGS sequence"/>
</dbReference>
<dbReference type="CDD" id="cd03801">
    <property type="entry name" value="GT4_PimA-like"/>
    <property type="match status" value="1"/>
</dbReference>
<evidence type="ECO:0000313" key="2">
    <source>
        <dbReference type="EMBL" id="TEA07729.1"/>
    </source>
</evidence>
<organism evidence="1 4">
    <name type="scientific">Mycobacteroides salmoniphilum</name>
    <dbReference type="NCBI Taxonomy" id="404941"/>
    <lineage>
        <taxon>Bacteria</taxon>
        <taxon>Bacillati</taxon>
        <taxon>Actinomycetota</taxon>
        <taxon>Actinomycetes</taxon>
        <taxon>Mycobacteriales</taxon>
        <taxon>Mycobacteriaceae</taxon>
        <taxon>Mycobacteroides</taxon>
    </lineage>
</organism>
<gene>
    <name evidence="2" type="ORF">CCUG60883_00793</name>
    <name evidence="1" type="ORF">CCUG60885_03643</name>
</gene>
<name>A0A4R8SCS7_9MYCO</name>
<dbReference type="EMBL" id="PECK01000007">
    <property type="protein sequence ID" value="TDZ93138.1"/>
    <property type="molecule type" value="Genomic_DNA"/>
</dbReference>
<protein>
    <recommendedName>
        <fullName evidence="5">Glycosyltransferase subfamily 4-like N-terminal domain-containing protein</fullName>
    </recommendedName>
</protein>
<evidence type="ECO:0000313" key="1">
    <source>
        <dbReference type="EMBL" id="TDZ93138.1"/>
    </source>
</evidence>
<reference evidence="3 4" key="1">
    <citation type="journal article" date="2019" name="Sci. Rep.">
        <title>Extended insight into the Mycobacterium chelonae-abscessus complex through whole genome sequencing of Mycobacterium salmoniphilum outbreak and Mycobacterium salmoniphilum-like strains.</title>
        <authorList>
            <person name="Behra P.R.K."/>
            <person name="Das S."/>
            <person name="Pettersson B.M.F."/>
            <person name="Shirreff L."/>
            <person name="DuCote T."/>
            <person name="Jacobsson K.G."/>
            <person name="Ennis D.G."/>
            <person name="Kirsebom L.A."/>
        </authorList>
    </citation>
    <scope>NUCLEOTIDE SEQUENCE [LARGE SCALE GENOMIC DNA]</scope>
    <source>
        <strain evidence="2 3">CCUG 60883</strain>
        <strain evidence="1 4">CCUG 60885</strain>
    </source>
</reference>
<dbReference type="GO" id="GO:0016757">
    <property type="term" value="F:glycosyltransferase activity"/>
    <property type="evidence" value="ECO:0007669"/>
    <property type="project" value="TreeGrafter"/>
</dbReference>
<dbReference type="EMBL" id="PECM01000004">
    <property type="protein sequence ID" value="TEA07729.1"/>
    <property type="molecule type" value="Genomic_DNA"/>
</dbReference>
<dbReference type="Gene3D" id="3.40.50.2000">
    <property type="entry name" value="Glycogen Phosphorylase B"/>
    <property type="match status" value="2"/>
</dbReference>
<dbReference type="PANTHER" id="PTHR12526:SF636">
    <property type="entry name" value="BLL3647 PROTEIN"/>
    <property type="match status" value="1"/>
</dbReference>
<dbReference type="Pfam" id="PF13692">
    <property type="entry name" value="Glyco_trans_1_4"/>
    <property type="match status" value="1"/>
</dbReference>
<evidence type="ECO:0008006" key="5">
    <source>
        <dbReference type="Google" id="ProtNLM"/>
    </source>
</evidence>
<dbReference type="SUPFAM" id="SSF53756">
    <property type="entry name" value="UDP-Glycosyltransferase/glycogen phosphorylase"/>
    <property type="match status" value="1"/>
</dbReference>
<dbReference type="Proteomes" id="UP000295685">
    <property type="component" value="Unassembled WGS sequence"/>
</dbReference>